<dbReference type="Gene3D" id="4.10.1080.10">
    <property type="entry name" value="TSP type-3 repeat"/>
    <property type="match status" value="2"/>
</dbReference>
<evidence type="ECO:0000259" key="4">
    <source>
        <dbReference type="Pfam" id="PF18962"/>
    </source>
</evidence>
<evidence type="ECO:0000256" key="2">
    <source>
        <dbReference type="SAM" id="MobiDB-lite"/>
    </source>
</evidence>
<dbReference type="PANTHER" id="PTHR19328">
    <property type="entry name" value="HEDGEHOG-INTERACTING PROTEIN"/>
    <property type="match status" value="1"/>
</dbReference>
<feature type="region of interest" description="Disordered" evidence="2">
    <location>
        <begin position="211"/>
        <end position="231"/>
    </location>
</feature>
<dbReference type="SUPFAM" id="SSF50952">
    <property type="entry name" value="Soluble quinoprotein glucose dehydrogenase"/>
    <property type="match status" value="1"/>
</dbReference>
<gene>
    <name evidence="5" type="ORF">B7P33_18355</name>
</gene>
<dbReference type="PANTHER" id="PTHR19328:SF75">
    <property type="entry name" value="ALDOSE SUGAR DEHYDROGENASE YLII"/>
    <property type="match status" value="1"/>
</dbReference>
<dbReference type="SUPFAM" id="SSF75011">
    <property type="entry name" value="3-carboxy-cis,cis-mucoante lactonizing enzyme"/>
    <property type="match status" value="1"/>
</dbReference>
<feature type="domain" description="Glucose/Sorbosone dehydrogenase" evidence="3">
    <location>
        <begin position="43"/>
        <end position="388"/>
    </location>
</feature>
<dbReference type="NCBIfam" id="TIGR04183">
    <property type="entry name" value="Por_Secre_tail"/>
    <property type="match status" value="1"/>
</dbReference>
<evidence type="ECO:0000256" key="1">
    <source>
        <dbReference type="ARBA" id="ARBA00022729"/>
    </source>
</evidence>
<dbReference type="Gene3D" id="2.130.10.10">
    <property type="entry name" value="YVTN repeat-like/Quinoprotein amine dehydrogenase"/>
    <property type="match status" value="1"/>
</dbReference>
<name>A0A2A4G4D0_9FLAO</name>
<evidence type="ECO:0000313" key="6">
    <source>
        <dbReference type="Proteomes" id="UP000219559"/>
    </source>
</evidence>
<comment type="caution">
    <text evidence="5">The sequence shown here is derived from an EMBL/GenBank/DDBJ whole genome shotgun (WGS) entry which is preliminary data.</text>
</comment>
<dbReference type="InterPro" id="IPR013431">
    <property type="entry name" value="Delta_60_rpt"/>
</dbReference>
<dbReference type="Pfam" id="PF02412">
    <property type="entry name" value="TSP_3"/>
    <property type="match status" value="2"/>
</dbReference>
<keyword evidence="1" id="KW-0732">Signal</keyword>
<feature type="region of interest" description="Disordered" evidence="2">
    <location>
        <begin position="905"/>
        <end position="947"/>
    </location>
</feature>
<dbReference type="InterPro" id="IPR012938">
    <property type="entry name" value="Glc/Sorbosone_DH"/>
</dbReference>
<dbReference type="InterPro" id="IPR003367">
    <property type="entry name" value="Thrombospondin_3-like_rpt"/>
</dbReference>
<dbReference type="OrthoDB" id="9761875at2"/>
<dbReference type="InterPro" id="IPR015943">
    <property type="entry name" value="WD40/YVTN_repeat-like_dom_sf"/>
</dbReference>
<feature type="compositionally biased region" description="Polar residues" evidence="2">
    <location>
        <begin position="215"/>
        <end position="225"/>
    </location>
</feature>
<dbReference type="InterPro" id="IPR011041">
    <property type="entry name" value="Quinoprot_gluc/sorb_DH_b-prop"/>
</dbReference>
<accession>A0A2A4G4D0</accession>
<sequence>MILLRLPKSKPVYLLVCIVWLASFQAFCQISYESAFPALNFNFPVEIQNAGDGSDRLFVVEQPGVIKVFPNNSGVSQSEVSTFLDIRSIVSYSSGQEIGLLGLAFHPNFNSNGYFYVYYTDKPGNYRMNLSRFKVSANDTNLADPNSETKIFSFTKNQGNSNHNGGKIGFGPDGYLYISIGDGGGGGDPKGNGQNLNNAFGSILRIDIDLDGSNPVETNPDSPTGNYEIPSDNPRIGLSGLDELYAWGIRNTWKFAFDGNTLWGADVGQNNLEEINIIQKGGNYGWNRFEGPDIEDSSTTLITTPDIKPIFTYGRANGDVSITGGYVYKGSINNSQISNKYIYGDYASGRVWALNYNPSTGSATSDFLFKTSGQNISSFGLDESNELYFSDYGSSVKLYKITDSTPGPVTVAVDGVGDWSDLENGGTDGVVNAIARNSNNDFIIGGSFSQAGNTNANNIVSYSAVNGWQNLGSGSNGVINAVAVDQNGHIYAGGEFSQIGGVSANNIAFWNGSSWAALNNGTNGPVAKIGIDGTGKVYIGGAFETAGGITVNNIALWENNGWHTLTDGATNGIGTNNEIRAIAFDADNKLYVGGNFDSAGNKSAARIAVWDGSIWSTLGLGTSGFVQAIHIDAQYVYAGGNFAIAGDQTVNRIARWNRSNSNWESLDYGLSGNVNSIAFSENHLYVGGTFDTASTIADRNETMNQIARWSDTEGWQALGPNKDVGVTNAVNSLCFDSSGKKLFTGGNFSKAGNTNTNNLAIWEICGSTSIIPEYQVNGTWASGATELEVDSGDDVTLSILPNNTDFTITLPNGNTVNGDYNLGNVDQSDQGTYTFTLSDQGCEATLILTINNVSQDSDGDGVIDANDQCPNTPPNTQVDQNGCPIENDADGDGVIDANDQCPNTPPNTQVDQNGCPVENDADGDGVIDADDQCPNTPPNTQVDQNGCPVENDADDDGVIDADDQCPNTPPNTQVDQNGCPITNDSDGDGIIDSIDKCPNTQPDSIVDEEGCPIALLPTDNFQLKSQGESCINSMDGSITVTAKEALSYHITVNAQNFSYQGEFSTEHSITNLVSGPFEFCITVDQYPAYEYCGSLTLAAPEPLQVNSSIDTKTKSLTLKLSGADEYLISINDEFVLQTTEKEVSLPINGKEVNLMVKTSKECQGVHEETFYLTEGLIVYPNPFNETFFIENTAFTGQGNLYFRTMDGKVLESMDIPALGDKLRITKNELPSGIYLITLESKDGNKILKLVKR</sequence>
<dbReference type="Pfam" id="PF18962">
    <property type="entry name" value="Por_Secre_tail"/>
    <property type="match status" value="1"/>
</dbReference>
<feature type="compositionally biased region" description="Acidic residues" evidence="2">
    <location>
        <begin position="919"/>
        <end position="931"/>
    </location>
</feature>
<dbReference type="GO" id="GO:0005509">
    <property type="term" value="F:calcium ion binding"/>
    <property type="evidence" value="ECO:0007669"/>
    <property type="project" value="InterPro"/>
</dbReference>
<protein>
    <recommendedName>
        <fullName evidence="7">Glucose/Sorbosone dehydrogenase domain-containing protein</fullName>
    </recommendedName>
</protein>
<reference evidence="5 6" key="1">
    <citation type="submission" date="2017-04" db="EMBL/GenBank/DDBJ databases">
        <title>A new member of the family Flavobacteriaceae isolated from ascidians.</title>
        <authorList>
            <person name="Chen L."/>
        </authorList>
    </citation>
    <scope>NUCLEOTIDE SEQUENCE [LARGE SCALE GENOMIC DNA]</scope>
    <source>
        <strain evidence="5 6">HQA918</strain>
    </source>
</reference>
<dbReference type="AlphaFoldDB" id="A0A2A4G4D0"/>
<evidence type="ECO:0008006" key="7">
    <source>
        <dbReference type="Google" id="ProtNLM"/>
    </source>
</evidence>
<dbReference type="Gene3D" id="2.120.10.30">
    <property type="entry name" value="TolB, C-terminal domain"/>
    <property type="match status" value="1"/>
</dbReference>
<dbReference type="EMBL" id="NBWU01000008">
    <property type="protein sequence ID" value="PCE62595.1"/>
    <property type="molecule type" value="Genomic_DNA"/>
</dbReference>
<feature type="domain" description="Secretion system C-terminal sorting" evidence="4">
    <location>
        <begin position="1178"/>
        <end position="1249"/>
    </location>
</feature>
<dbReference type="RefSeq" id="WP_097443683.1">
    <property type="nucleotide sequence ID" value="NZ_NBWU01000008.1"/>
</dbReference>
<dbReference type="Pfam" id="PF17164">
    <property type="entry name" value="DUF5122"/>
    <property type="match status" value="1"/>
</dbReference>
<dbReference type="SUPFAM" id="SSF103647">
    <property type="entry name" value="TSP type-3 repeat"/>
    <property type="match status" value="2"/>
</dbReference>
<dbReference type="GO" id="GO:0007155">
    <property type="term" value="P:cell adhesion"/>
    <property type="evidence" value="ECO:0007669"/>
    <property type="project" value="InterPro"/>
</dbReference>
<dbReference type="Proteomes" id="UP000219559">
    <property type="component" value="Unassembled WGS sequence"/>
</dbReference>
<dbReference type="InterPro" id="IPR011042">
    <property type="entry name" value="6-blade_b-propeller_TolB-like"/>
</dbReference>
<proteinExistence type="predicted"/>
<dbReference type="InterPro" id="IPR026444">
    <property type="entry name" value="Secre_tail"/>
</dbReference>
<organism evidence="5 6">
    <name type="scientific">Sediminicola luteus</name>
    <dbReference type="NCBI Taxonomy" id="319238"/>
    <lineage>
        <taxon>Bacteria</taxon>
        <taxon>Pseudomonadati</taxon>
        <taxon>Bacteroidota</taxon>
        <taxon>Flavobacteriia</taxon>
        <taxon>Flavobacteriales</taxon>
        <taxon>Flavobacteriaceae</taxon>
        <taxon>Sediminicola</taxon>
    </lineage>
</organism>
<evidence type="ECO:0000313" key="5">
    <source>
        <dbReference type="EMBL" id="PCE62595.1"/>
    </source>
</evidence>
<dbReference type="Pfam" id="PF07995">
    <property type="entry name" value="GSDH"/>
    <property type="match status" value="1"/>
</dbReference>
<keyword evidence="6" id="KW-1185">Reference proteome</keyword>
<evidence type="ECO:0000259" key="3">
    <source>
        <dbReference type="Pfam" id="PF07995"/>
    </source>
</evidence>
<dbReference type="InterPro" id="IPR028974">
    <property type="entry name" value="TSP_type-3_rpt"/>
</dbReference>